<organism evidence="1 2">
    <name type="scientific">Zhengella mangrovi</name>
    <dbReference type="NCBI Taxonomy" id="1982044"/>
    <lineage>
        <taxon>Bacteria</taxon>
        <taxon>Pseudomonadati</taxon>
        <taxon>Pseudomonadota</taxon>
        <taxon>Alphaproteobacteria</taxon>
        <taxon>Hyphomicrobiales</taxon>
        <taxon>Notoacmeibacteraceae</taxon>
        <taxon>Zhengella</taxon>
    </lineage>
</organism>
<reference evidence="1 2" key="1">
    <citation type="submission" date="2017-10" db="EMBL/GenBank/DDBJ databases">
        <title>Sedimentibacterium mangrovi gen. nov., sp. nov., a novel member of family Phyllobacteriacea isolated from mangrove sediment.</title>
        <authorList>
            <person name="Liao H."/>
            <person name="Tian Y."/>
        </authorList>
    </citation>
    <scope>NUCLEOTIDE SEQUENCE [LARGE SCALE GENOMIC DNA]</scope>
    <source>
        <strain evidence="1 2">X9-2-2</strain>
    </source>
</reference>
<protein>
    <recommendedName>
        <fullName evidence="3">DUF2336 domain-containing protein</fullName>
    </recommendedName>
</protein>
<dbReference type="AlphaFoldDB" id="A0A2G1QS89"/>
<comment type="caution">
    <text evidence="1">The sequence shown here is derived from an EMBL/GenBank/DDBJ whole genome shotgun (WGS) entry which is preliminary data.</text>
</comment>
<evidence type="ECO:0008006" key="3">
    <source>
        <dbReference type="Google" id="ProtNLM"/>
    </source>
</evidence>
<dbReference type="EMBL" id="PDVP01000002">
    <property type="protein sequence ID" value="PHP68365.1"/>
    <property type="molecule type" value="Genomic_DNA"/>
</dbReference>
<evidence type="ECO:0000313" key="1">
    <source>
        <dbReference type="EMBL" id="PHP68365.1"/>
    </source>
</evidence>
<proteinExistence type="predicted"/>
<name>A0A2G1QS89_9HYPH</name>
<gene>
    <name evidence="1" type="ORF">CSC94_06895</name>
</gene>
<dbReference type="Proteomes" id="UP000221168">
    <property type="component" value="Unassembled WGS sequence"/>
</dbReference>
<accession>A0A2G1QS89</accession>
<sequence>MSESSSMSNDFRNLERPKDGSRACQLFRASASAFGSLSRPTKAEIQQFEELSLALYEKVPEGARRHAAVMIATNGFAPRALVLKLANEPAAVSAPLLANSPILLARDIPPLIARHGVMHARILAQRSDLEPALRALLAVFVRNNGDEADTDDAMRPAAAPVAKVVKTPDRAPAPLSNALAEDVRSALRGAMAANSGRPELPVTTARPALAPEARLQPTALSGNPVFFQTALADALELPFQKIGDILSQDRQANLIMALRSIPLPAEKAFVIAAALWPQRFASPQAIARFLQRYKLTAIDAARDRVARWREDLAEDAQEDRFTGHVKEPARNDDGFQVRLRAS</sequence>
<evidence type="ECO:0000313" key="2">
    <source>
        <dbReference type="Proteomes" id="UP000221168"/>
    </source>
</evidence>
<keyword evidence="2" id="KW-1185">Reference proteome</keyword>